<evidence type="ECO:0000313" key="2">
    <source>
        <dbReference type="Proteomes" id="UP000789525"/>
    </source>
</evidence>
<keyword evidence="2" id="KW-1185">Reference proteome</keyword>
<comment type="caution">
    <text evidence="1">The sequence shown here is derived from an EMBL/GenBank/DDBJ whole genome shotgun (WGS) entry which is preliminary data.</text>
</comment>
<reference evidence="1" key="1">
    <citation type="submission" date="2021-06" db="EMBL/GenBank/DDBJ databases">
        <authorList>
            <person name="Kallberg Y."/>
            <person name="Tangrot J."/>
            <person name="Rosling A."/>
        </authorList>
    </citation>
    <scope>NUCLEOTIDE SEQUENCE</scope>
    <source>
        <strain evidence="1">CL356</strain>
    </source>
</reference>
<protein>
    <submittedName>
        <fullName evidence="1">14801_t:CDS:1</fullName>
    </submittedName>
</protein>
<sequence length="519" mass="59523">EKKDELLLEDQHIKIIEDQEVSDRGLLRLTEEKLKQDGSRRKSAEAIAELLWTHQCPSLLYVFGVDDNTVAKIVNRPDILTNEIKALEKFRRVSGVIHLDKSSNIPMLLRPRAVMTFKKSQISASELAKIVDPFRLFHEGGKGYAQYVTTNERMDKKVSGMLRNAVRPPIKDYNIIWTESELEHEGSNEKEGEIMSEINPPDNNLISSQVAFVEAQIKQAPFVIPQIYSGIRFIVYCILSKGVRPKREITLTAKSSDGPVSLIVPLDPVTLQGSKIHTLAARKLIQDLNDGAPFIHKHPKNESKPIPVSVIEEQIVNLGTTFNLASKYTSFLAIDERDNRPIGKLYPPEERSVPLQLSRGRNCLSLGGAKRYRKILTEDIVHEESVACDYDDSYDYELNFEESTIDVELNFKESKIEVLYEFLNLQSFDGKFNPTPQFYKCFDRKEFKDFKEIDIDNEEILCTALAIGYLEVIMFRQFKDECEMCWEKANKALRKLVDDEKAVKVLEKTRNWVSKWTEA</sequence>
<feature type="non-terminal residue" evidence="1">
    <location>
        <position position="1"/>
    </location>
</feature>
<evidence type="ECO:0000313" key="1">
    <source>
        <dbReference type="EMBL" id="CAG8445929.1"/>
    </source>
</evidence>
<accession>A0ACA9K158</accession>
<dbReference type="Proteomes" id="UP000789525">
    <property type="component" value="Unassembled WGS sequence"/>
</dbReference>
<dbReference type="EMBL" id="CAJVPT010000533">
    <property type="protein sequence ID" value="CAG8445929.1"/>
    <property type="molecule type" value="Genomic_DNA"/>
</dbReference>
<proteinExistence type="predicted"/>
<organism evidence="1 2">
    <name type="scientific">Acaulospora colombiana</name>
    <dbReference type="NCBI Taxonomy" id="27376"/>
    <lineage>
        <taxon>Eukaryota</taxon>
        <taxon>Fungi</taxon>
        <taxon>Fungi incertae sedis</taxon>
        <taxon>Mucoromycota</taxon>
        <taxon>Glomeromycotina</taxon>
        <taxon>Glomeromycetes</taxon>
        <taxon>Diversisporales</taxon>
        <taxon>Acaulosporaceae</taxon>
        <taxon>Acaulospora</taxon>
    </lineage>
</organism>
<gene>
    <name evidence="1" type="ORF">ACOLOM_LOCUS507</name>
</gene>
<name>A0ACA9K158_9GLOM</name>